<evidence type="ECO:0000256" key="1">
    <source>
        <dbReference type="ARBA" id="ARBA00022801"/>
    </source>
</evidence>
<dbReference type="RefSeq" id="WP_306737608.1">
    <property type="nucleotide sequence ID" value="NZ_JANHAX010000008.1"/>
</dbReference>
<proteinExistence type="predicted"/>
<dbReference type="InterPro" id="IPR013658">
    <property type="entry name" value="SGL"/>
</dbReference>
<evidence type="ECO:0000256" key="2">
    <source>
        <dbReference type="PIRSR" id="PIRSR605511-1"/>
    </source>
</evidence>
<keyword evidence="3" id="KW-0479">Metal-binding</keyword>
<reference evidence="5" key="2">
    <citation type="submission" date="2023-02" db="EMBL/GenBank/DDBJ databases">
        <title>'Rhodoalgimonas zhirmunskyi' gen. nov., isolated from a red alga.</title>
        <authorList>
            <person name="Nedashkovskaya O.I."/>
            <person name="Otstavnykh N.Y."/>
            <person name="Bystritskaya E.P."/>
            <person name="Balabanova L.A."/>
            <person name="Isaeva M.P."/>
        </authorList>
    </citation>
    <scope>NUCLEOTIDE SEQUENCE</scope>
    <source>
        <strain evidence="5">KCTC 52189</strain>
    </source>
</reference>
<keyword evidence="3" id="KW-0862">Zinc</keyword>
<feature type="binding site" evidence="3">
    <location>
        <position position="122"/>
    </location>
    <ligand>
        <name>substrate</name>
    </ligand>
</feature>
<feature type="binding site" evidence="3">
    <location>
        <position position="180"/>
    </location>
    <ligand>
        <name>a divalent metal cation</name>
        <dbReference type="ChEBI" id="CHEBI:60240"/>
    </ligand>
</feature>
<feature type="binding site" evidence="3">
    <location>
        <position position="234"/>
    </location>
    <ligand>
        <name>a divalent metal cation</name>
        <dbReference type="ChEBI" id="CHEBI:60240"/>
    </ligand>
</feature>
<dbReference type="InterPro" id="IPR011042">
    <property type="entry name" value="6-blade_b-propeller_TolB-like"/>
</dbReference>
<name>A0AAE4B7G1_9RHOB</name>
<gene>
    <name evidence="5" type="ORF">NO357_20530</name>
</gene>
<keyword evidence="1" id="KW-0378">Hydrolase</keyword>
<dbReference type="Pfam" id="PF08450">
    <property type="entry name" value="SGL"/>
    <property type="match status" value="1"/>
</dbReference>
<dbReference type="PANTHER" id="PTHR47572:SF4">
    <property type="entry name" value="LACTONASE DRP35"/>
    <property type="match status" value="1"/>
</dbReference>
<comment type="cofactor">
    <cofactor evidence="3">
        <name>Zn(2+)</name>
        <dbReference type="ChEBI" id="CHEBI:29105"/>
    </cofactor>
    <text evidence="3">Binds 1 divalent metal cation per subunit.</text>
</comment>
<dbReference type="PANTHER" id="PTHR47572">
    <property type="entry name" value="LIPOPROTEIN-RELATED"/>
    <property type="match status" value="1"/>
</dbReference>
<dbReference type="PRINTS" id="PR01790">
    <property type="entry name" value="SMP30FAMILY"/>
</dbReference>
<dbReference type="EMBL" id="JANHAX010000008">
    <property type="protein sequence ID" value="MDQ2092299.1"/>
    <property type="molecule type" value="Genomic_DNA"/>
</dbReference>
<protein>
    <submittedName>
        <fullName evidence="5">SMP-30/gluconolactonase/LRE family protein</fullName>
    </submittedName>
</protein>
<dbReference type="AlphaFoldDB" id="A0AAE4B7G1"/>
<sequence length="305" mass="34005">MALVGDSYEYYDKRFYDLTVPIAEVEELYDGCRWAEGPVWFNEHATLVWSDIPNQRLLRWTEGVGVSVFRSRSNFANGNTRDRQGRLISCEHGGRRVTRTEPDGSFTVIADSYGGKRLNSPNDVVVKSDGTIWFTDPNYGIMSDYEGYKAEMEQSGCYVFCADPETGDVKVVADDFVKPNGLCFNADESRLYVADSGRSHDPDGPHHIRVFDVTDANVLANSRIFCDVDPGVPDGFRLDVDENVWTSCQDGVICFDRRGAALGKIRIPTMVANLTFGGPKRNRLFITATKSVFAVYLATTGIQTP</sequence>
<reference evidence="5" key="1">
    <citation type="submission" date="2022-07" db="EMBL/GenBank/DDBJ databases">
        <authorList>
            <person name="Otstavnykh N."/>
            <person name="Isaeva M."/>
            <person name="Bystritskaya E."/>
        </authorList>
    </citation>
    <scope>NUCLEOTIDE SEQUENCE</scope>
    <source>
        <strain evidence="5">KCTC 52189</strain>
    </source>
</reference>
<feature type="domain" description="SMP-30/Gluconolactonase/LRE-like region" evidence="4">
    <location>
        <begin position="34"/>
        <end position="289"/>
    </location>
</feature>
<feature type="active site" description="Proton donor/acceptor" evidence="2">
    <location>
        <position position="234"/>
    </location>
</feature>
<dbReference type="Proteomes" id="UP001226762">
    <property type="component" value="Unassembled WGS sequence"/>
</dbReference>
<dbReference type="SUPFAM" id="SSF63829">
    <property type="entry name" value="Calcium-dependent phosphotriesterase"/>
    <property type="match status" value="1"/>
</dbReference>
<dbReference type="InterPro" id="IPR005511">
    <property type="entry name" value="SMP-30"/>
</dbReference>
<dbReference type="GO" id="GO:0016787">
    <property type="term" value="F:hydrolase activity"/>
    <property type="evidence" value="ECO:0007669"/>
    <property type="project" value="UniProtKB-KW"/>
</dbReference>
<evidence type="ECO:0000313" key="5">
    <source>
        <dbReference type="EMBL" id="MDQ2092299.1"/>
    </source>
</evidence>
<keyword evidence="6" id="KW-1185">Reference proteome</keyword>
<organism evidence="5 6">
    <name type="scientific">Marimonas arenosa</name>
    <dbReference type="NCBI Taxonomy" id="1795305"/>
    <lineage>
        <taxon>Bacteria</taxon>
        <taxon>Pseudomonadati</taxon>
        <taxon>Pseudomonadota</taxon>
        <taxon>Alphaproteobacteria</taxon>
        <taxon>Rhodobacterales</taxon>
        <taxon>Paracoccaceae</taxon>
        <taxon>Marimonas</taxon>
    </lineage>
</organism>
<comment type="caution">
    <text evidence="5">The sequence shown here is derived from an EMBL/GenBank/DDBJ whole genome shotgun (WGS) entry which is preliminary data.</text>
</comment>
<dbReference type="GO" id="GO:0046872">
    <property type="term" value="F:metal ion binding"/>
    <property type="evidence" value="ECO:0007669"/>
    <property type="project" value="UniProtKB-KW"/>
</dbReference>
<evidence type="ECO:0000256" key="3">
    <source>
        <dbReference type="PIRSR" id="PIRSR605511-2"/>
    </source>
</evidence>
<dbReference type="Gene3D" id="2.120.10.30">
    <property type="entry name" value="TolB, C-terminal domain"/>
    <property type="match status" value="1"/>
</dbReference>
<evidence type="ECO:0000259" key="4">
    <source>
        <dbReference type="Pfam" id="PF08450"/>
    </source>
</evidence>
<evidence type="ECO:0000313" key="6">
    <source>
        <dbReference type="Proteomes" id="UP001226762"/>
    </source>
</evidence>
<dbReference type="InterPro" id="IPR051262">
    <property type="entry name" value="SMP-30/CGR1_Lactonase"/>
</dbReference>
<accession>A0AAE4B7G1</accession>
<feature type="binding site" evidence="3">
    <location>
        <position position="36"/>
    </location>
    <ligand>
        <name>a divalent metal cation</name>
        <dbReference type="ChEBI" id="CHEBI:60240"/>
    </ligand>
</feature>